<feature type="region of interest" description="Disordered" evidence="1">
    <location>
        <begin position="1188"/>
        <end position="1211"/>
    </location>
</feature>
<protein>
    <submittedName>
        <fullName evidence="2">Uncharacterized protein</fullName>
    </submittedName>
</protein>
<evidence type="ECO:0000256" key="1">
    <source>
        <dbReference type="SAM" id="MobiDB-lite"/>
    </source>
</evidence>
<keyword evidence="3" id="KW-1185">Reference proteome</keyword>
<feature type="region of interest" description="Disordered" evidence="1">
    <location>
        <begin position="389"/>
        <end position="434"/>
    </location>
</feature>
<dbReference type="EMBL" id="EU100883">
    <property type="protein sequence ID" value="ABU96933.1"/>
    <property type="molecule type" value="Genomic_DNA"/>
</dbReference>
<reference evidence="2 3" key="1">
    <citation type="journal article" date="2008" name="J. Mol. Biol.">
        <title>Genome comparison and proteomic characterization of Thermus thermophilus bacteriophages P23-45 and P74-26: siphoviruses with triplex-forming sequences and the longest known tails.</title>
        <authorList>
            <person name="Minakhin L."/>
            <person name="Goel M."/>
            <person name="Berdygulova Z."/>
            <person name="Ramanculov E."/>
            <person name="Florens L."/>
            <person name="Glazko G."/>
            <person name="Karamychev V.N."/>
            <person name="Slesarev A.I."/>
            <person name="Kozyavkin S.A."/>
            <person name="Khromov I."/>
            <person name="Ackermann H.W."/>
            <person name="Washburn M."/>
            <person name="Mushegian A."/>
            <person name="Severinov K."/>
        </authorList>
    </citation>
    <scope>NUCLEOTIDE SEQUENCE</scope>
</reference>
<dbReference type="GeneID" id="5600482"/>
<feature type="compositionally biased region" description="Low complexity" evidence="1">
    <location>
        <begin position="1189"/>
        <end position="1209"/>
    </location>
</feature>
<organismHost>
    <name type="scientific">Thermus thermophilus</name>
    <dbReference type="NCBI Taxonomy" id="274"/>
</organismHost>
<evidence type="ECO:0000313" key="2">
    <source>
        <dbReference type="EMBL" id="ABU96933.1"/>
    </source>
</evidence>
<dbReference type="KEGG" id="vg:5600482"/>
<proteinExistence type="predicted"/>
<dbReference type="Proteomes" id="UP000001132">
    <property type="component" value="Segment"/>
</dbReference>
<feature type="compositionally biased region" description="Gly residues" evidence="1">
    <location>
        <begin position="395"/>
        <end position="429"/>
    </location>
</feature>
<sequence>MAEHVFTPYRTEKPCSVKAYSVNKSQAKHYLVVSVRFVAAEPNVQNYQNVIETYVLDPHELASWYNAGIDADKALQLDLFAESVMHVGRYDPFYPLNLPLFAVSSPINWKTRALISSLNGAPTPYPMPGGQASWFAFGYYDQWGSSFVAPTAQNKYIDGTTQKAITSGLIPKIGQIRSGIQAQWTTTWPGNVLDAYGITINGTPVVSPNNVGTPQVESRFFIYGGIRKFTEGDADNFLFVLKHSFNASPAQAGSVIPSTFTVVIEDKISQGDWLMANTNASSYGRYYKAELALSQLPLGVSGFMRRITEDGWNWWVYNKPNTGAETFLTGQPVGTPEGEMGRLLDAAISYILSYGVVASARVADAFAYLVRAAPLNDYSGTPSAYFNFCPSSQPPGGGDGGGGSGEGTGGGDAGGGTDGGTGGGTGGGDSSATSPDLGPIFTQSLYRYGFASDFPLWSWSSERHEYRAATKYNVVTRHPLMPRDLQDLYITNFSGAPVSYTTYEDRIVINGEPPFFVYFNPQSGQGAVPLSLPPVGEWSAVQKRLPLAGFEPENGLWVVKLGGYGEPDPTLAAARRDAVTPYDASPYVTRITGSAVELVVPHNVAQQVLSNVTFPIYVGYRTDTQSELPVKYAYVTQTSIEPGQSTLRVSLGMVEPKSFFNVDISSLEKSDALPRGVQSELDWVRWLFKLSGMYGLLSMEPGLGFKPLEFWTAAYPDGPGIPEEEMWDRFLNLNLTSTIGEIENLLQANLCTSVERPDGGLHIVPLVPNAHLTPAEFLRPEARVLFYGVDADARTYRRDPKLDIGSLEVNVDNSFAVVEVEGYSNTVQGNLVRTYATFVQGGRETQILQIDAGLWDNDSGRFEQMWETMKTAQGNYDDPDTVVPNVMDANEPGFRFSKLFNGVPKRVYYPESWYRLVGMDSRDPSNLEWESGDANYHVALEKYQFGLLTEQAAQGYDLDNYYNLLPENQKNFNKAQVLLGFVARGYASNVCGSVFGDPFYRLKLKAPDIDSATLSIVPLVGQPKDKFAPKWFPNFYSKYVQPNLAAYPRKVRRVQNPFVSEMASARYLMRHAAPWASAYTSPDALASHLATWLTFMEFLKTRRTTLSYAGYAPWTNYQIIGVAVRPVSGNQVRYFDFYMLDEVQPDVTIGGEIWTRAVGYYLFRLDVLTLEVSYQLPIQPNMEGIVVDTGNTNTNPPSNSPNTGSTTGSYDMANEINVSGFWEL</sequence>
<gene>
    <name evidence="2" type="ORF">P23p100</name>
</gene>
<evidence type="ECO:0000313" key="3">
    <source>
        <dbReference type="Proteomes" id="UP000001132"/>
    </source>
</evidence>
<dbReference type="RefSeq" id="YP_001467953.1">
    <property type="nucleotide sequence ID" value="NC_009803.1"/>
</dbReference>
<name>A7XXD5_BP234</name>
<organism evidence="2 3">
    <name type="scientific">Thermus virus P23-45</name>
    <name type="common">Thermus thermophilus phage P23-45</name>
    <dbReference type="NCBI Taxonomy" id="2914006"/>
    <lineage>
        <taxon>Viruses</taxon>
        <taxon>Duplodnaviria</taxon>
        <taxon>Heunggongvirae</taxon>
        <taxon>Uroviricota</taxon>
        <taxon>Caudoviricetes</taxon>
        <taxon>Oshimavirus</taxon>
        <taxon>Oshimavirus P2345</taxon>
    </lineage>
</organism>
<accession>A7XXD5</accession>